<dbReference type="InterPro" id="IPR000254">
    <property type="entry name" value="CBD"/>
</dbReference>
<evidence type="ECO:0000256" key="3">
    <source>
        <dbReference type="ARBA" id="ARBA00022729"/>
    </source>
</evidence>
<evidence type="ECO:0000259" key="10">
    <source>
        <dbReference type="PROSITE" id="PS51164"/>
    </source>
</evidence>
<dbReference type="PANTHER" id="PTHR43301:SF3">
    <property type="entry name" value="ARABINAN ENDO-1,5-ALPHA-L-ARABINOSIDASE A-RELATED"/>
    <property type="match status" value="1"/>
</dbReference>
<evidence type="ECO:0000256" key="7">
    <source>
        <dbReference type="PIRSR" id="PIRSR606710-1"/>
    </source>
</evidence>
<feature type="active site" description="Proton donor" evidence="7">
    <location>
        <position position="242"/>
    </location>
</feature>
<feature type="domain" description="CBM1" evidence="10">
    <location>
        <begin position="389"/>
        <end position="424"/>
    </location>
</feature>
<dbReference type="Gene3D" id="2.115.10.20">
    <property type="entry name" value="Glycosyl hydrolase domain, family 43"/>
    <property type="match status" value="1"/>
</dbReference>
<evidence type="ECO:0000256" key="6">
    <source>
        <dbReference type="ARBA" id="ARBA00042202"/>
    </source>
</evidence>
<sequence length="424" mass="44909">MSRNIAAEYRPDFALFALTRDKPLGSCVQLDLLTRTSRFPLPGQGSKQAKKSTRGLASAAYANPGACSGDCGTHDPAVIRRASDGKFYRFSTNNFISIASASNIAGPWTYLGQALPGGSKISGFSGVDLWAPDIIYNNGLYYLYYSVSSFGSQNSAIGVATSSSMDPGTWTDCGATGVASKTGSAYNAIDGNIVKVGSDFYMSFGSFWGDIYQVKMDSGLLKTGGSSSYQIAWTSFGNGAMEGAFIYYRSGYYYLFTSWGNCCQLVPRPAAGSEYHMRVCRSTSATGGFKDKNGVDCKSSGGTMVLESHDWVYAPGHGGVIDVPGVGSVLYYHYVNNNQGTNQAATYFGWNVLDWPNDWPVISSGTSTPTTTTTSRAAQTTTTAASGGSCAPLYGQCGGSGFTGPKCCSSGTCKVSNEWYSQCL</sequence>
<dbReference type="SUPFAM" id="SSF75005">
    <property type="entry name" value="Arabinanase/levansucrase/invertase"/>
    <property type="match status" value="1"/>
</dbReference>
<dbReference type="PROSITE" id="PS00562">
    <property type="entry name" value="CBM1_1"/>
    <property type="match status" value="1"/>
</dbReference>
<gene>
    <name evidence="11" type="ORF">TWF730_001316</name>
</gene>
<dbReference type="InterPro" id="IPR035971">
    <property type="entry name" value="CBD_sf"/>
</dbReference>
<dbReference type="InterPro" id="IPR006710">
    <property type="entry name" value="Glyco_hydro_43"/>
</dbReference>
<keyword evidence="5 9" id="KW-0326">Glycosidase</keyword>
<evidence type="ECO:0000256" key="1">
    <source>
        <dbReference type="ARBA" id="ARBA00004834"/>
    </source>
</evidence>
<dbReference type="SMART" id="SM00236">
    <property type="entry name" value="fCBD"/>
    <property type="match status" value="1"/>
</dbReference>
<dbReference type="Pfam" id="PF04616">
    <property type="entry name" value="Glyco_hydro_43"/>
    <property type="match status" value="1"/>
</dbReference>
<dbReference type="PANTHER" id="PTHR43301">
    <property type="entry name" value="ARABINAN ENDO-1,5-ALPHA-L-ARABINOSIDASE"/>
    <property type="match status" value="1"/>
</dbReference>
<evidence type="ECO:0000256" key="9">
    <source>
        <dbReference type="RuleBase" id="RU361187"/>
    </source>
</evidence>
<dbReference type="GO" id="GO:0005975">
    <property type="term" value="P:carbohydrate metabolic process"/>
    <property type="evidence" value="ECO:0007669"/>
    <property type="project" value="InterPro"/>
</dbReference>
<evidence type="ECO:0000256" key="2">
    <source>
        <dbReference type="ARBA" id="ARBA00009865"/>
    </source>
</evidence>
<evidence type="ECO:0000256" key="4">
    <source>
        <dbReference type="ARBA" id="ARBA00022801"/>
    </source>
</evidence>
<keyword evidence="12" id="KW-1185">Reference proteome</keyword>
<dbReference type="Pfam" id="PF00734">
    <property type="entry name" value="CBM_1"/>
    <property type="match status" value="1"/>
</dbReference>
<comment type="pathway">
    <text evidence="1">Glycan metabolism; L-arabinan degradation.</text>
</comment>
<dbReference type="PROSITE" id="PS51164">
    <property type="entry name" value="CBM1_2"/>
    <property type="match status" value="1"/>
</dbReference>
<dbReference type="GO" id="GO:0030248">
    <property type="term" value="F:cellulose binding"/>
    <property type="evidence" value="ECO:0007669"/>
    <property type="project" value="InterPro"/>
</dbReference>
<dbReference type="EMBL" id="JAVHNS010000010">
    <property type="protein sequence ID" value="KAK6341827.1"/>
    <property type="molecule type" value="Genomic_DNA"/>
</dbReference>
<comment type="similarity">
    <text evidence="2 9">Belongs to the glycosyl hydrolase 43 family.</text>
</comment>
<evidence type="ECO:0000256" key="5">
    <source>
        <dbReference type="ARBA" id="ARBA00023295"/>
    </source>
</evidence>
<keyword evidence="4 9" id="KW-0378">Hydrolase</keyword>
<evidence type="ECO:0000313" key="12">
    <source>
        <dbReference type="Proteomes" id="UP001373714"/>
    </source>
</evidence>
<organism evidence="11 12">
    <name type="scientific">Orbilia blumenaviensis</name>
    <dbReference type="NCBI Taxonomy" id="1796055"/>
    <lineage>
        <taxon>Eukaryota</taxon>
        <taxon>Fungi</taxon>
        <taxon>Dikarya</taxon>
        <taxon>Ascomycota</taxon>
        <taxon>Pezizomycotina</taxon>
        <taxon>Orbiliomycetes</taxon>
        <taxon>Orbiliales</taxon>
        <taxon>Orbiliaceae</taxon>
        <taxon>Orbilia</taxon>
    </lineage>
</organism>
<dbReference type="InterPro" id="IPR023296">
    <property type="entry name" value="Glyco_hydro_beta-prop_sf"/>
</dbReference>
<comment type="caution">
    <text evidence="11">The sequence shown here is derived from an EMBL/GenBank/DDBJ whole genome shotgun (WGS) entry which is preliminary data.</text>
</comment>
<feature type="site" description="Important for catalytic activity, responsible for pKa modulation of the active site Glu and correct orientation of both the proton donor and substrate" evidence="8">
    <location>
        <position position="190"/>
    </location>
</feature>
<dbReference type="InterPro" id="IPR050727">
    <property type="entry name" value="GH43_arabinanases"/>
</dbReference>
<evidence type="ECO:0000256" key="8">
    <source>
        <dbReference type="PIRSR" id="PIRSR606710-2"/>
    </source>
</evidence>
<name>A0AAV9UKQ3_9PEZI</name>
<protein>
    <recommendedName>
        <fullName evidence="6">Endo-1,5-alpha-L-arabinanase A</fullName>
    </recommendedName>
</protein>
<dbReference type="SUPFAM" id="SSF57180">
    <property type="entry name" value="Cellulose-binding domain"/>
    <property type="match status" value="1"/>
</dbReference>
<feature type="active site" description="Proton acceptor" evidence="7">
    <location>
        <position position="75"/>
    </location>
</feature>
<proteinExistence type="inferred from homology"/>
<dbReference type="AlphaFoldDB" id="A0AAV9UKQ3"/>
<dbReference type="GO" id="GO:0004553">
    <property type="term" value="F:hydrolase activity, hydrolyzing O-glycosyl compounds"/>
    <property type="evidence" value="ECO:0007669"/>
    <property type="project" value="InterPro"/>
</dbReference>
<dbReference type="Proteomes" id="UP001373714">
    <property type="component" value="Unassembled WGS sequence"/>
</dbReference>
<evidence type="ECO:0000313" key="11">
    <source>
        <dbReference type="EMBL" id="KAK6341827.1"/>
    </source>
</evidence>
<dbReference type="GO" id="GO:0005576">
    <property type="term" value="C:extracellular region"/>
    <property type="evidence" value="ECO:0007669"/>
    <property type="project" value="InterPro"/>
</dbReference>
<dbReference type="CDD" id="cd18831">
    <property type="entry name" value="GH43_AnAbnA-like"/>
    <property type="match status" value="1"/>
</dbReference>
<accession>A0AAV9UKQ3</accession>
<reference evidence="11 12" key="1">
    <citation type="submission" date="2019-10" db="EMBL/GenBank/DDBJ databases">
        <authorList>
            <person name="Palmer J.M."/>
        </authorList>
    </citation>
    <scope>NUCLEOTIDE SEQUENCE [LARGE SCALE GENOMIC DNA]</scope>
    <source>
        <strain evidence="11 12">TWF730</strain>
    </source>
</reference>
<keyword evidence="3" id="KW-0732">Signal</keyword>